<dbReference type="GO" id="GO:0019901">
    <property type="term" value="F:protein kinase binding"/>
    <property type="evidence" value="ECO:0007669"/>
    <property type="project" value="InterPro"/>
</dbReference>
<dbReference type="OrthoDB" id="286814at2759"/>
<dbReference type="GO" id="GO:0016538">
    <property type="term" value="F:cyclin-dependent protein serine/threonine kinase regulator activity"/>
    <property type="evidence" value="ECO:0007669"/>
    <property type="project" value="TreeGrafter"/>
</dbReference>
<evidence type="ECO:0000313" key="2">
    <source>
        <dbReference type="EMBL" id="KIO27060.1"/>
    </source>
</evidence>
<dbReference type="PANTHER" id="PTHR15615:SF27">
    <property type="entry name" value="PHO85 CYCLIN CLG1"/>
    <property type="match status" value="1"/>
</dbReference>
<reference evidence="3" key="2">
    <citation type="submission" date="2015-01" db="EMBL/GenBank/DDBJ databases">
        <title>Evolutionary Origins and Diversification of the Mycorrhizal Mutualists.</title>
        <authorList>
            <consortium name="DOE Joint Genome Institute"/>
            <consortium name="Mycorrhizal Genomics Consortium"/>
            <person name="Kohler A."/>
            <person name="Kuo A."/>
            <person name="Nagy L.G."/>
            <person name="Floudas D."/>
            <person name="Copeland A."/>
            <person name="Barry K.W."/>
            <person name="Cichocki N."/>
            <person name="Veneault-Fourrey C."/>
            <person name="LaButti K."/>
            <person name="Lindquist E.A."/>
            <person name="Lipzen A."/>
            <person name="Lundell T."/>
            <person name="Morin E."/>
            <person name="Murat C."/>
            <person name="Riley R."/>
            <person name="Ohm R."/>
            <person name="Sun H."/>
            <person name="Tunlid A."/>
            <person name="Henrissat B."/>
            <person name="Grigoriev I.V."/>
            <person name="Hibbett D.S."/>
            <person name="Martin F."/>
        </authorList>
    </citation>
    <scope>NUCLEOTIDE SEQUENCE [LARGE SCALE GENOMIC DNA]</scope>
    <source>
        <strain evidence="3">MUT 4182</strain>
    </source>
</reference>
<dbReference type="EMBL" id="KN823015">
    <property type="protein sequence ID" value="KIO27060.1"/>
    <property type="molecule type" value="Genomic_DNA"/>
</dbReference>
<dbReference type="Proteomes" id="UP000054248">
    <property type="component" value="Unassembled WGS sequence"/>
</dbReference>
<dbReference type="GO" id="GO:0005634">
    <property type="term" value="C:nucleus"/>
    <property type="evidence" value="ECO:0007669"/>
    <property type="project" value="TreeGrafter"/>
</dbReference>
<dbReference type="AlphaFoldDB" id="A0A0C3QA51"/>
<dbReference type="PANTHER" id="PTHR15615">
    <property type="match status" value="1"/>
</dbReference>
<dbReference type="STRING" id="1051891.A0A0C3QA51"/>
<dbReference type="Gene3D" id="1.10.472.10">
    <property type="entry name" value="Cyclin-like"/>
    <property type="match status" value="1"/>
</dbReference>
<name>A0A0C3QA51_9AGAM</name>
<feature type="region of interest" description="Disordered" evidence="1">
    <location>
        <begin position="1"/>
        <end position="53"/>
    </location>
</feature>
<evidence type="ECO:0000313" key="3">
    <source>
        <dbReference type="Proteomes" id="UP000054248"/>
    </source>
</evidence>
<dbReference type="InterPro" id="IPR013922">
    <property type="entry name" value="Cyclin_PHO80-like"/>
</dbReference>
<feature type="compositionally biased region" description="Pro residues" evidence="1">
    <location>
        <begin position="42"/>
        <end position="53"/>
    </location>
</feature>
<proteinExistence type="predicted"/>
<sequence length="673" mass="73913">MPVNPSTHGSAPNRFPLRSSVNGIGQPPSTRPFRQSLFHNPDWPPAPDHAPPTPAMIRAARMHAQAVPSNGKAAGAIHHGGIPGASFPSKQHDRAEQIQARALAAQAAHQQRFANLAAHRQSLPNCDPGFAHETTIGSQLGDDVALISNGDGFHPISYPTLYHNSSDVTDMMDEMQVDLSLPLLDNSSPLSGEFADQSSMQFTSPTASVDISAFMPPPGPPVLVANEFTIAASAVPLTDWAADLCWSLVTRVLSPRLGSVAEHEKWMEALFEGRPRHDVLPPTSTNCAALRTFAQNVLQATLPSPQCLILGLLYISKLPIGNFYRVPPELNSASTPPGVLALFTSLNTPSWTAEEREFRETLYGNGNLYHCVRDNSADATDLDIAQSIFALALMLGNKWLEDNTFTTRTWHDVTGLPQARLKAIENAALKIFNFSLVVPTPEWLRWLSVMRTHTSHLIAREAIGMTATANAIARTRVDELIVATRSIQHDTASSPNLAAQITTLNPQSSDSEEDVILFHPTRRHARPSHVTGHARTASLPVASAFGFDQRSGKALLETNDSCHRSTLGQGVPYHRPALQQRLGRRMWRDEPEIDPFQLVAPHPALFNPTIEPRKSVYVDPGLSETRRYMWDQIQAEMVAREREQEAHVSTWPRPMMMDWSAPWSRQVSGSVGV</sequence>
<dbReference type="GO" id="GO:0000307">
    <property type="term" value="C:cyclin-dependent protein kinase holoenzyme complex"/>
    <property type="evidence" value="ECO:0007669"/>
    <property type="project" value="TreeGrafter"/>
</dbReference>
<organism evidence="2 3">
    <name type="scientific">Tulasnella calospora MUT 4182</name>
    <dbReference type="NCBI Taxonomy" id="1051891"/>
    <lineage>
        <taxon>Eukaryota</taxon>
        <taxon>Fungi</taxon>
        <taxon>Dikarya</taxon>
        <taxon>Basidiomycota</taxon>
        <taxon>Agaricomycotina</taxon>
        <taxon>Agaricomycetes</taxon>
        <taxon>Cantharellales</taxon>
        <taxon>Tulasnellaceae</taxon>
        <taxon>Tulasnella</taxon>
    </lineage>
</organism>
<dbReference type="CDD" id="cd20557">
    <property type="entry name" value="CYCLIN_ScPCL1-like"/>
    <property type="match status" value="1"/>
</dbReference>
<protein>
    <submittedName>
        <fullName evidence="2">Uncharacterized protein</fullName>
    </submittedName>
</protein>
<evidence type="ECO:0000256" key="1">
    <source>
        <dbReference type="SAM" id="MobiDB-lite"/>
    </source>
</evidence>
<gene>
    <name evidence="2" type="ORF">M407DRAFT_7522</name>
</gene>
<feature type="compositionally biased region" description="Polar residues" evidence="1">
    <location>
        <begin position="1"/>
        <end position="10"/>
    </location>
</feature>
<accession>A0A0C3QA51</accession>
<keyword evidence="3" id="KW-1185">Reference proteome</keyword>
<dbReference type="HOGENOM" id="CLU_408370_0_0_1"/>
<reference evidence="2 3" key="1">
    <citation type="submission" date="2014-04" db="EMBL/GenBank/DDBJ databases">
        <authorList>
            <consortium name="DOE Joint Genome Institute"/>
            <person name="Kuo A."/>
            <person name="Girlanda M."/>
            <person name="Perotto S."/>
            <person name="Kohler A."/>
            <person name="Nagy L.G."/>
            <person name="Floudas D."/>
            <person name="Copeland A."/>
            <person name="Barry K.W."/>
            <person name="Cichocki N."/>
            <person name="Veneault-Fourrey C."/>
            <person name="LaButti K."/>
            <person name="Lindquist E.A."/>
            <person name="Lipzen A."/>
            <person name="Lundell T."/>
            <person name="Morin E."/>
            <person name="Murat C."/>
            <person name="Sun H."/>
            <person name="Tunlid A."/>
            <person name="Henrissat B."/>
            <person name="Grigoriev I.V."/>
            <person name="Hibbett D.S."/>
            <person name="Martin F."/>
            <person name="Nordberg H.P."/>
            <person name="Cantor M.N."/>
            <person name="Hua S.X."/>
        </authorList>
    </citation>
    <scope>NUCLEOTIDE SEQUENCE [LARGE SCALE GENOMIC DNA]</scope>
    <source>
        <strain evidence="2 3">MUT 4182</strain>
    </source>
</reference>